<evidence type="ECO:0000259" key="3">
    <source>
        <dbReference type="PROSITE" id="PS50158"/>
    </source>
</evidence>
<evidence type="ECO:0000256" key="1">
    <source>
        <dbReference type="PROSITE-ProRule" id="PRU00047"/>
    </source>
</evidence>
<dbReference type="PANTHER" id="PTHR34676:SF8">
    <property type="entry name" value="TRANSMEMBRANE PROTEIN"/>
    <property type="match status" value="1"/>
</dbReference>
<dbReference type="Pfam" id="PF00098">
    <property type="entry name" value="zf-CCHC"/>
    <property type="match status" value="1"/>
</dbReference>
<keyword evidence="1" id="KW-0862">Zinc</keyword>
<sequence>MNTHEKLEEGYSTQRPPMFNGKFYTYWKNRMEIFIKAENYQVWRVIEVGNFEVTKTNAENEVVPKPIYEFVKEDFEKYEINAMAVKILHCGLGPHEHNRVMGCKSAKQIWDLLQVTHEGTNEVKRSKIDLLMSKYERFEMHPQETIQEMFTRFTNITNELVSLGRIIPSDEQVRKILRSMPQDDRWRTKVTALFETKDFTKFNIEQLAGSLMTHELHLGSAVPENPKNQGLALKAEELEDSEPDEEEAATLVRRMKRLYRNLRPGNQKGRNSGRRTIGSKSGQGCFKCGDPDHQIRECPQWEYEKGKGEDRLKERCNKPTFSKPKKAMIAAWGDVTDSEDDDDQPEKETANLCLMAKIDGTMQDPSNEVSFTASQSLSNNRLIESPIETLVFLEKLSVVKEQSNKALEPNKDHMTYLNNVRYEVQGRFLELPVRNNSLKDSFRRVKNVHTILDETNNANEVQETENFDIGLIRLTDNDEEDSPAELHKKDQGVPMQEEQAENQGVPMQEEQAKNQGVPMQEEQAEKQGVPMQEEQAENQGVLMQEEQVENNLEFQVQEEQVENNLGFHVQEEQANQEVPIREEQAEKTGVSVQEEQEGLKWMLRNKLDEHGTIASLYGN</sequence>
<feature type="domain" description="CCHC-type" evidence="3">
    <location>
        <begin position="285"/>
        <end position="300"/>
    </location>
</feature>
<evidence type="ECO:0000313" key="5">
    <source>
        <dbReference type="RefSeq" id="XP_056696973.1"/>
    </source>
</evidence>
<keyword evidence="4" id="KW-1185">Reference proteome</keyword>
<reference evidence="5" key="2">
    <citation type="submission" date="2025-08" db="UniProtKB">
        <authorList>
            <consortium name="RefSeq"/>
        </authorList>
    </citation>
    <scope>IDENTIFICATION</scope>
    <source>
        <tissue evidence="5">Leaf</tissue>
    </source>
</reference>
<reference evidence="4" key="1">
    <citation type="journal article" date="2021" name="Nat. Commun.">
        <title>Genomic analyses provide insights into spinach domestication and the genetic basis of agronomic traits.</title>
        <authorList>
            <person name="Cai X."/>
            <person name="Sun X."/>
            <person name="Xu C."/>
            <person name="Sun H."/>
            <person name="Wang X."/>
            <person name="Ge C."/>
            <person name="Zhang Z."/>
            <person name="Wang Q."/>
            <person name="Fei Z."/>
            <person name="Jiao C."/>
            <person name="Wang Q."/>
        </authorList>
    </citation>
    <scope>NUCLEOTIDE SEQUENCE [LARGE SCALE GENOMIC DNA]</scope>
    <source>
        <strain evidence="4">cv. Varoflay</strain>
    </source>
</reference>
<feature type="region of interest" description="Disordered" evidence="2">
    <location>
        <begin position="574"/>
        <end position="593"/>
    </location>
</feature>
<dbReference type="GeneID" id="130470587"/>
<evidence type="ECO:0000256" key="2">
    <source>
        <dbReference type="SAM" id="MobiDB-lite"/>
    </source>
</evidence>
<dbReference type="Gene3D" id="4.10.60.10">
    <property type="entry name" value="Zinc finger, CCHC-type"/>
    <property type="match status" value="1"/>
</dbReference>
<dbReference type="InterPro" id="IPR036875">
    <property type="entry name" value="Znf_CCHC_sf"/>
</dbReference>
<evidence type="ECO:0000313" key="4">
    <source>
        <dbReference type="Proteomes" id="UP000813463"/>
    </source>
</evidence>
<keyword evidence="1" id="KW-0863">Zinc-finger</keyword>
<dbReference type="RefSeq" id="XP_056696973.1">
    <property type="nucleotide sequence ID" value="XM_056840995.1"/>
</dbReference>
<gene>
    <name evidence="5" type="primary">LOC130470587</name>
</gene>
<proteinExistence type="predicted"/>
<protein>
    <recommendedName>
        <fullName evidence="3">CCHC-type domain-containing protein</fullName>
    </recommendedName>
</protein>
<dbReference type="PANTHER" id="PTHR34676">
    <property type="entry name" value="DUF4219 DOMAIN-CONTAINING PROTEIN-RELATED"/>
    <property type="match status" value="1"/>
</dbReference>
<dbReference type="Pfam" id="PF14223">
    <property type="entry name" value="Retrotran_gag_2"/>
    <property type="match status" value="1"/>
</dbReference>
<dbReference type="Proteomes" id="UP000813463">
    <property type="component" value="Chromosome 3"/>
</dbReference>
<feature type="region of interest" description="Disordered" evidence="2">
    <location>
        <begin position="263"/>
        <end position="282"/>
    </location>
</feature>
<organism evidence="4 5">
    <name type="scientific">Spinacia oleracea</name>
    <name type="common">Spinach</name>
    <dbReference type="NCBI Taxonomy" id="3562"/>
    <lineage>
        <taxon>Eukaryota</taxon>
        <taxon>Viridiplantae</taxon>
        <taxon>Streptophyta</taxon>
        <taxon>Embryophyta</taxon>
        <taxon>Tracheophyta</taxon>
        <taxon>Spermatophyta</taxon>
        <taxon>Magnoliopsida</taxon>
        <taxon>eudicotyledons</taxon>
        <taxon>Gunneridae</taxon>
        <taxon>Pentapetalae</taxon>
        <taxon>Caryophyllales</taxon>
        <taxon>Chenopodiaceae</taxon>
        <taxon>Chenopodioideae</taxon>
        <taxon>Anserineae</taxon>
        <taxon>Spinacia</taxon>
    </lineage>
</organism>
<accession>A0ABM3RMY6</accession>
<keyword evidence="1" id="KW-0479">Metal-binding</keyword>
<dbReference type="SMART" id="SM00343">
    <property type="entry name" value="ZnF_C2HC"/>
    <property type="match status" value="1"/>
</dbReference>
<name>A0ABM3RMY6_SPIOL</name>
<dbReference type="SUPFAM" id="SSF57756">
    <property type="entry name" value="Retrovirus zinc finger-like domains"/>
    <property type="match status" value="1"/>
</dbReference>
<dbReference type="PROSITE" id="PS50158">
    <property type="entry name" value="ZF_CCHC"/>
    <property type="match status" value="1"/>
</dbReference>
<dbReference type="InterPro" id="IPR001878">
    <property type="entry name" value="Znf_CCHC"/>
</dbReference>
<feature type="region of interest" description="Disordered" evidence="2">
    <location>
        <begin position="479"/>
        <end position="521"/>
    </location>
</feature>